<feature type="non-terminal residue" evidence="8">
    <location>
        <position position="1"/>
    </location>
</feature>
<sequence>PFVARRGRDAARAVSTGRPSGMSPALNSWPRHYGGLSACGVGGGRVEAARAAEPRRRRTRCRLPSRSILRRRGDLVFGATVNLTKGIIGRLAREAADLGQPVVSCGGEEEEEEEEDSLYVSVVWCSSTVGGLGLGLVSLVATGFLALLGFLAIGYACRHTGARTYREACVRSAGVHPLLVDVMVVLECIITNVGYTLLILDYANIGLNGLFGLPVNRLSRTLLAVLITASAILPLSLKENLYSLRFSSLLGVFAVGYALVFVIADSATQESCWDFFDGASFVGSEREGIFRAVSIMTSALSFHYNAPTIWAELSDHPSQWNAFVTASILSFSICTVIYVAFSIAGLACFGSTVQGNVLMGYQPGVLVLLAWIAQSVNLTVCFPLVFKPARDTLMQSVGFPPPSSQGQGQHCRTLSPWTASTAAVVLCVVGAATTLTDISRVQASRKKQRHESIIFRSSERISPWRRHLAPPLTRSARQVGRCQRRSKTSARNSEYLRLHSFFFLPEAFRGALLGAPLCFMLPGHMLAYQASALPLKTAGVALVIPRGLLRHSARPPPPARPEAGACPWAARLPQRGSVEADESLGTEGGEADNSSPYSPPRASRGRRLFGAISGALGLFCAVFL</sequence>
<accession>A0ABN9XM94</accession>
<feature type="transmembrane region" description="Helical" evidence="6">
    <location>
        <begin position="178"/>
        <end position="198"/>
    </location>
</feature>
<keyword evidence="3 6" id="KW-1133">Transmembrane helix</keyword>
<feature type="transmembrane region" description="Helical" evidence="6">
    <location>
        <begin position="244"/>
        <end position="264"/>
    </location>
</feature>
<feature type="region of interest" description="Disordered" evidence="5">
    <location>
        <begin position="1"/>
        <end position="27"/>
    </location>
</feature>
<evidence type="ECO:0000256" key="2">
    <source>
        <dbReference type="ARBA" id="ARBA00022692"/>
    </source>
</evidence>
<dbReference type="EMBL" id="CAUYUJ010020592">
    <property type="protein sequence ID" value="CAK0899365.1"/>
    <property type="molecule type" value="Genomic_DNA"/>
</dbReference>
<keyword evidence="9" id="KW-1185">Reference proteome</keyword>
<evidence type="ECO:0000256" key="1">
    <source>
        <dbReference type="ARBA" id="ARBA00004141"/>
    </source>
</evidence>
<keyword evidence="2 6" id="KW-0812">Transmembrane</keyword>
<feature type="region of interest" description="Disordered" evidence="5">
    <location>
        <begin position="579"/>
        <end position="602"/>
    </location>
</feature>
<dbReference type="Pfam" id="PF01490">
    <property type="entry name" value="Aa_trans"/>
    <property type="match status" value="1"/>
</dbReference>
<evidence type="ECO:0000256" key="4">
    <source>
        <dbReference type="ARBA" id="ARBA00023136"/>
    </source>
</evidence>
<gene>
    <name evidence="8" type="ORF">PCOR1329_LOCUS76887</name>
</gene>
<feature type="transmembrane region" description="Helical" evidence="6">
    <location>
        <begin position="218"/>
        <end position="237"/>
    </location>
</feature>
<feature type="transmembrane region" description="Helical" evidence="6">
    <location>
        <begin position="365"/>
        <end position="386"/>
    </location>
</feature>
<protein>
    <recommendedName>
        <fullName evidence="7">Amino acid transporter transmembrane domain-containing protein</fullName>
    </recommendedName>
</protein>
<feature type="compositionally biased region" description="Basic and acidic residues" evidence="5">
    <location>
        <begin position="1"/>
        <end position="11"/>
    </location>
</feature>
<evidence type="ECO:0000256" key="3">
    <source>
        <dbReference type="ARBA" id="ARBA00022989"/>
    </source>
</evidence>
<proteinExistence type="predicted"/>
<evidence type="ECO:0000313" key="9">
    <source>
        <dbReference type="Proteomes" id="UP001189429"/>
    </source>
</evidence>
<name>A0ABN9XM94_9DINO</name>
<evidence type="ECO:0000259" key="7">
    <source>
        <dbReference type="Pfam" id="PF01490"/>
    </source>
</evidence>
<dbReference type="PANTHER" id="PTHR22950">
    <property type="entry name" value="AMINO ACID TRANSPORTER"/>
    <property type="match status" value="1"/>
</dbReference>
<feature type="transmembrane region" description="Helical" evidence="6">
    <location>
        <begin position="320"/>
        <end position="353"/>
    </location>
</feature>
<reference evidence="8" key="1">
    <citation type="submission" date="2023-10" db="EMBL/GenBank/DDBJ databases">
        <authorList>
            <person name="Chen Y."/>
            <person name="Shah S."/>
            <person name="Dougan E. K."/>
            <person name="Thang M."/>
            <person name="Chan C."/>
        </authorList>
    </citation>
    <scope>NUCLEOTIDE SEQUENCE [LARGE SCALE GENOMIC DNA]</scope>
</reference>
<dbReference type="PANTHER" id="PTHR22950:SF652">
    <property type="entry name" value="TRANSMEMBRANE AMINO ACID TRANSPORTER FAMILY PROTEIN"/>
    <property type="match status" value="1"/>
</dbReference>
<evidence type="ECO:0000256" key="6">
    <source>
        <dbReference type="SAM" id="Phobius"/>
    </source>
</evidence>
<comment type="subcellular location">
    <subcellularLocation>
        <location evidence="1">Membrane</location>
        <topology evidence="1">Multi-pass membrane protein</topology>
    </subcellularLocation>
</comment>
<dbReference type="Proteomes" id="UP001189429">
    <property type="component" value="Unassembled WGS sequence"/>
</dbReference>
<dbReference type="InterPro" id="IPR013057">
    <property type="entry name" value="AA_transpt_TM"/>
</dbReference>
<feature type="transmembrane region" description="Helical" evidence="6">
    <location>
        <begin position="132"/>
        <end position="157"/>
    </location>
</feature>
<evidence type="ECO:0000313" key="8">
    <source>
        <dbReference type="EMBL" id="CAK0899365.1"/>
    </source>
</evidence>
<feature type="transmembrane region" description="Helical" evidence="6">
    <location>
        <begin position="417"/>
        <end position="438"/>
    </location>
</feature>
<evidence type="ECO:0000256" key="5">
    <source>
        <dbReference type="SAM" id="MobiDB-lite"/>
    </source>
</evidence>
<organism evidence="8 9">
    <name type="scientific">Prorocentrum cordatum</name>
    <dbReference type="NCBI Taxonomy" id="2364126"/>
    <lineage>
        <taxon>Eukaryota</taxon>
        <taxon>Sar</taxon>
        <taxon>Alveolata</taxon>
        <taxon>Dinophyceae</taxon>
        <taxon>Prorocentrales</taxon>
        <taxon>Prorocentraceae</taxon>
        <taxon>Prorocentrum</taxon>
    </lineage>
</organism>
<keyword evidence="4 6" id="KW-0472">Membrane</keyword>
<comment type="caution">
    <text evidence="8">The sequence shown here is derived from an EMBL/GenBank/DDBJ whole genome shotgun (WGS) entry which is preliminary data.</text>
</comment>
<feature type="domain" description="Amino acid transporter transmembrane" evidence="7">
    <location>
        <begin position="129"/>
        <end position="427"/>
    </location>
</feature>